<protein>
    <recommendedName>
        <fullName evidence="3">Transposase</fullName>
    </recommendedName>
</protein>
<organism evidence="1 2">
    <name type="scientific">Paenibacillus alvei</name>
    <name type="common">Bacillus alvei</name>
    <dbReference type="NCBI Taxonomy" id="44250"/>
    <lineage>
        <taxon>Bacteria</taxon>
        <taxon>Bacillati</taxon>
        <taxon>Bacillota</taxon>
        <taxon>Bacilli</taxon>
        <taxon>Bacillales</taxon>
        <taxon>Paenibacillaceae</taxon>
        <taxon>Paenibacillus</taxon>
    </lineage>
</organism>
<dbReference type="Proteomes" id="UP001527181">
    <property type="component" value="Unassembled WGS sequence"/>
</dbReference>
<evidence type="ECO:0000313" key="1">
    <source>
        <dbReference type="EMBL" id="MCY9760245.1"/>
    </source>
</evidence>
<gene>
    <name evidence="1" type="ORF">M5X12_06595</name>
</gene>
<accession>A0ABT4GU78</accession>
<sequence>MRKTRTGFTETEIRLLESNLNVSRVSGRNISYVPAFKLAAVHANQAGEPPMEIFLKAGFSIELIGQRIPTESLYRWRETYAKYGEAGLLEECRGIGSTGTIKNGIISRRETKTSRISD</sequence>
<comment type="caution">
    <text evidence="1">The sequence shown here is derived from an EMBL/GenBank/DDBJ whole genome shotgun (WGS) entry which is preliminary data.</text>
</comment>
<keyword evidence="2" id="KW-1185">Reference proteome</keyword>
<name>A0ABT4GU78_PAEAL</name>
<proteinExistence type="predicted"/>
<dbReference type="RefSeq" id="WP_238555837.1">
    <property type="nucleotide sequence ID" value="NZ_JAMDLX010000020.1"/>
</dbReference>
<evidence type="ECO:0008006" key="3">
    <source>
        <dbReference type="Google" id="ProtNLM"/>
    </source>
</evidence>
<reference evidence="1 2" key="1">
    <citation type="submission" date="2022-05" db="EMBL/GenBank/DDBJ databases">
        <title>Genome Sequencing of Bee-Associated Microbes.</title>
        <authorList>
            <person name="Dunlap C."/>
        </authorList>
    </citation>
    <scope>NUCLEOTIDE SEQUENCE [LARGE SCALE GENOMIC DNA]</scope>
    <source>
        <strain evidence="1 2">NRRL B-04010</strain>
    </source>
</reference>
<evidence type="ECO:0000313" key="2">
    <source>
        <dbReference type="Proteomes" id="UP001527181"/>
    </source>
</evidence>
<dbReference type="EMBL" id="JAMDNP010000011">
    <property type="protein sequence ID" value="MCY9760245.1"/>
    <property type="molecule type" value="Genomic_DNA"/>
</dbReference>
<dbReference type="GeneID" id="94492965"/>